<dbReference type="Gene3D" id="2.40.50.140">
    <property type="entry name" value="Nucleic acid-binding proteins"/>
    <property type="match status" value="1"/>
</dbReference>
<dbReference type="AlphaFoldDB" id="A0A936NAF8"/>
<evidence type="ECO:0000256" key="1">
    <source>
        <dbReference type="ARBA" id="ARBA00003065"/>
    </source>
</evidence>
<evidence type="ECO:0000313" key="11">
    <source>
        <dbReference type="Proteomes" id="UP000727993"/>
    </source>
</evidence>
<dbReference type="GO" id="GO:0006302">
    <property type="term" value="P:double-strand break repair"/>
    <property type="evidence" value="ECO:0007669"/>
    <property type="project" value="TreeGrafter"/>
</dbReference>
<dbReference type="InterPro" id="IPR042242">
    <property type="entry name" value="RecO_C"/>
</dbReference>
<dbReference type="Gene3D" id="6.20.220.20">
    <property type="entry name" value="Recombination protein O, zinc-binding domain"/>
    <property type="match status" value="1"/>
</dbReference>
<dbReference type="InterPro" id="IPR012340">
    <property type="entry name" value="NA-bd_OB-fold"/>
</dbReference>
<evidence type="ECO:0000256" key="4">
    <source>
        <dbReference type="ARBA" id="ARBA00022763"/>
    </source>
</evidence>
<proteinExistence type="inferred from homology"/>
<evidence type="ECO:0000256" key="8">
    <source>
        <dbReference type="HAMAP-Rule" id="MF_00201"/>
    </source>
</evidence>
<reference evidence="10 11" key="1">
    <citation type="submission" date="2020-10" db="EMBL/GenBank/DDBJ databases">
        <title>Connecting structure to function with the recovery of over 1000 high-quality activated sludge metagenome-assembled genomes encoding full-length rRNA genes using long-read sequencing.</title>
        <authorList>
            <person name="Singleton C.M."/>
            <person name="Petriglieri F."/>
            <person name="Kristensen J.M."/>
            <person name="Kirkegaard R.H."/>
            <person name="Michaelsen T.Y."/>
            <person name="Andersen M.H."/>
            <person name="Karst S.M."/>
            <person name="Dueholm M.S."/>
            <person name="Nielsen P.H."/>
            <person name="Albertsen M."/>
        </authorList>
    </citation>
    <scope>NUCLEOTIDE SEQUENCE [LARGE SCALE GENOMIC DNA]</scope>
    <source>
        <strain evidence="10">Lyne_18-Q3-R50-59_MAXAC.006</strain>
    </source>
</reference>
<dbReference type="PANTHER" id="PTHR33991:SF1">
    <property type="entry name" value="DNA REPAIR PROTEIN RECO"/>
    <property type="match status" value="1"/>
</dbReference>
<organism evidence="10 11">
    <name type="scientific">Candidatus Neomicrothrix subdominans</name>
    <dbReference type="NCBI Taxonomy" id="2954438"/>
    <lineage>
        <taxon>Bacteria</taxon>
        <taxon>Bacillati</taxon>
        <taxon>Actinomycetota</taxon>
        <taxon>Acidimicrobiia</taxon>
        <taxon>Acidimicrobiales</taxon>
        <taxon>Microthrixaceae</taxon>
        <taxon>Candidatus Neomicrothrix</taxon>
    </lineage>
</organism>
<dbReference type="Pfam" id="PF02565">
    <property type="entry name" value="RecO_C"/>
    <property type="match status" value="1"/>
</dbReference>
<keyword evidence="6 8" id="KW-0234">DNA repair</keyword>
<evidence type="ECO:0000256" key="3">
    <source>
        <dbReference type="ARBA" id="ARBA00021310"/>
    </source>
</evidence>
<name>A0A936NAF8_9ACTN</name>
<keyword evidence="5 8" id="KW-0233">DNA recombination</keyword>
<dbReference type="HAMAP" id="MF_00201">
    <property type="entry name" value="RecO"/>
    <property type="match status" value="1"/>
</dbReference>
<evidence type="ECO:0000313" key="10">
    <source>
        <dbReference type="EMBL" id="MBK9296660.1"/>
    </source>
</evidence>
<gene>
    <name evidence="8 10" type="primary">recO</name>
    <name evidence="10" type="ORF">IPN02_07410</name>
</gene>
<dbReference type="GO" id="GO:0006310">
    <property type="term" value="P:DNA recombination"/>
    <property type="evidence" value="ECO:0007669"/>
    <property type="project" value="UniProtKB-UniRule"/>
</dbReference>
<dbReference type="SUPFAM" id="SSF57863">
    <property type="entry name" value="ArfGap/RecO-like zinc finger"/>
    <property type="match status" value="1"/>
</dbReference>
<dbReference type="PANTHER" id="PTHR33991">
    <property type="entry name" value="DNA REPAIR PROTEIN RECO"/>
    <property type="match status" value="1"/>
</dbReference>
<keyword evidence="4 8" id="KW-0227">DNA damage</keyword>
<sequence length="237" mass="25249">MPLIRDSAVVLRTHKLGEADRIIVLMTEGRGKVRAVAKGVRRTASKFGSRLEPGGHVAVQLHEGRSELLIVTQAVRIDTFSESRADLDRMAAVAATLEAVEHLSNEGGRDTRLYRMCVGVLRTIEERPGPLVVPAFYLRLLQADGVGLELERCVSCGERAELVAVDPAVGGAQCRSCATGMALGVDALGVLRAVSEGRVNDVLGSAPVAAGEVARVAQVSMEAHLERRLRVPGATGW</sequence>
<evidence type="ECO:0000256" key="5">
    <source>
        <dbReference type="ARBA" id="ARBA00023172"/>
    </source>
</evidence>
<comment type="caution">
    <text evidence="10">The sequence shown here is derived from an EMBL/GenBank/DDBJ whole genome shotgun (WGS) entry which is preliminary data.</text>
</comment>
<evidence type="ECO:0000256" key="2">
    <source>
        <dbReference type="ARBA" id="ARBA00007452"/>
    </source>
</evidence>
<dbReference type="Proteomes" id="UP000727993">
    <property type="component" value="Unassembled WGS sequence"/>
</dbReference>
<comment type="function">
    <text evidence="1 8">Involved in DNA repair and RecF pathway recombination.</text>
</comment>
<dbReference type="Gene3D" id="1.20.1440.120">
    <property type="entry name" value="Recombination protein O, C-terminal domain"/>
    <property type="match status" value="1"/>
</dbReference>
<dbReference type="InterPro" id="IPR022572">
    <property type="entry name" value="DNA_rep/recomb_RecO_N"/>
</dbReference>
<dbReference type="SUPFAM" id="SSF50249">
    <property type="entry name" value="Nucleic acid-binding proteins"/>
    <property type="match status" value="1"/>
</dbReference>
<dbReference type="EMBL" id="JADJZA010000004">
    <property type="protein sequence ID" value="MBK9296660.1"/>
    <property type="molecule type" value="Genomic_DNA"/>
</dbReference>
<dbReference type="GO" id="GO:0043590">
    <property type="term" value="C:bacterial nucleoid"/>
    <property type="evidence" value="ECO:0007669"/>
    <property type="project" value="TreeGrafter"/>
</dbReference>
<feature type="domain" description="DNA replication/recombination mediator RecO N-terminal" evidence="9">
    <location>
        <begin position="1"/>
        <end position="80"/>
    </location>
</feature>
<evidence type="ECO:0000259" key="9">
    <source>
        <dbReference type="Pfam" id="PF11967"/>
    </source>
</evidence>
<dbReference type="Pfam" id="PF11967">
    <property type="entry name" value="RecO_N"/>
    <property type="match status" value="1"/>
</dbReference>
<comment type="similarity">
    <text evidence="2 8">Belongs to the RecO family.</text>
</comment>
<dbReference type="InterPro" id="IPR037278">
    <property type="entry name" value="ARFGAP/RecO"/>
</dbReference>
<dbReference type="NCBIfam" id="TIGR00613">
    <property type="entry name" value="reco"/>
    <property type="match status" value="1"/>
</dbReference>
<dbReference type="InterPro" id="IPR003717">
    <property type="entry name" value="RecO"/>
</dbReference>
<accession>A0A936NAF8</accession>
<evidence type="ECO:0000256" key="7">
    <source>
        <dbReference type="ARBA" id="ARBA00033409"/>
    </source>
</evidence>
<evidence type="ECO:0000256" key="6">
    <source>
        <dbReference type="ARBA" id="ARBA00023204"/>
    </source>
</evidence>
<protein>
    <recommendedName>
        <fullName evidence="3 8">DNA repair protein RecO</fullName>
    </recommendedName>
    <alternativeName>
        <fullName evidence="7 8">Recombination protein O</fullName>
    </alternativeName>
</protein>